<name>A0A4Z0D956_9FIRM</name>
<feature type="domain" description="FtsK" evidence="2">
    <location>
        <begin position="155"/>
        <end position="482"/>
    </location>
</feature>
<dbReference type="Proteomes" id="UP000298381">
    <property type="component" value="Unassembled WGS sequence"/>
</dbReference>
<dbReference type="InterPro" id="IPR002789">
    <property type="entry name" value="HerA_central"/>
</dbReference>
<dbReference type="PANTHER" id="PTHR42957:SF2">
    <property type="entry name" value="HELICASE HERA CENTRAL DOMAIN-CONTAINING PROTEIN"/>
    <property type="match status" value="1"/>
</dbReference>
<keyword evidence="1 3" id="KW-0067">ATP-binding</keyword>
<dbReference type="Gene3D" id="3.40.50.300">
    <property type="entry name" value="P-loop containing nucleotide triphosphate hydrolases"/>
    <property type="match status" value="2"/>
</dbReference>
<keyword evidence="4" id="KW-1185">Reference proteome</keyword>
<evidence type="ECO:0000313" key="4">
    <source>
        <dbReference type="Proteomes" id="UP000298381"/>
    </source>
</evidence>
<protein>
    <submittedName>
        <fullName evidence="3">ATP-binding protein</fullName>
    </submittedName>
</protein>
<proteinExistence type="predicted"/>
<dbReference type="GO" id="GO:0005524">
    <property type="term" value="F:ATP binding"/>
    <property type="evidence" value="ECO:0007669"/>
    <property type="project" value="UniProtKB-UniRule"/>
</dbReference>
<comment type="caution">
    <text evidence="3">The sequence shown here is derived from an EMBL/GenBank/DDBJ whole genome shotgun (WGS) entry which is preliminary data.</text>
</comment>
<dbReference type="SUPFAM" id="SSF52540">
    <property type="entry name" value="P-loop containing nucleoside triphosphate hydrolases"/>
    <property type="match status" value="1"/>
</dbReference>
<gene>
    <name evidence="3" type="ORF">E4100_02240</name>
</gene>
<accession>A0A4Z0D956</accession>
<reference evidence="3 4" key="1">
    <citation type="submission" date="2019-03" db="EMBL/GenBank/DDBJ databases">
        <title>Draft genome sequence data and analysis of a Fermenting Bacterium, Soehngenia longevitae strain 1933PT, isolated from petroleum reservoir in Azerbaijan.</title>
        <authorList>
            <person name="Grouzdev D.S."/>
            <person name="Bidzhieva S.K."/>
            <person name="Sokolova D.S."/>
            <person name="Tourova T.P."/>
            <person name="Poltaraus A.B."/>
            <person name="Nazina T.N."/>
        </authorList>
    </citation>
    <scope>NUCLEOTIDE SEQUENCE [LARGE SCALE GENOMIC DNA]</scope>
    <source>
        <strain evidence="3 4">1933P</strain>
    </source>
</reference>
<dbReference type="OrthoDB" id="9806951at2"/>
<dbReference type="AlphaFoldDB" id="A0A4Z0D956"/>
<feature type="binding site" evidence="1">
    <location>
        <begin position="177"/>
        <end position="184"/>
    </location>
    <ligand>
        <name>ATP</name>
        <dbReference type="ChEBI" id="CHEBI:30616"/>
    </ligand>
</feature>
<dbReference type="RefSeq" id="WP_135270405.1">
    <property type="nucleotide sequence ID" value="NZ_SRIB01000002.1"/>
</dbReference>
<dbReference type="InterPro" id="IPR027417">
    <property type="entry name" value="P-loop_NTPase"/>
</dbReference>
<dbReference type="InterPro" id="IPR008571">
    <property type="entry name" value="HerA-like"/>
</dbReference>
<evidence type="ECO:0000313" key="3">
    <source>
        <dbReference type="EMBL" id="TFZ41417.1"/>
    </source>
</evidence>
<dbReference type="PROSITE" id="PS50901">
    <property type="entry name" value="FTSK"/>
    <property type="match status" value="1"/>
</dbReference>
<organism evidence="3 4">
    <name type="scientific">Soehngenia longivitae</name>
    <dbReference type="NCBI Taxonomy" id="2562294"/>
    <lineage>
        <taxon>Bacteria</taxon>
        <taxon>Bacillati</taxon>
        <taxon>Bacillota</taxon>
        <taxon>Tissierellia</taxon>
        <taxon>Tissierellales</taxon>
        <taxon>Tissierellaceae</taxon>
        <taxon>Soehngenia</taxon>
    </lineage>
</organism>
<sequence>MKVLGITTQQEFYVGSKDRNFRINEFLVVEDKQGDLIAEVVEAQTFNRYIPLNVYGDFVDASVIESMKALGYDVDEETIYIAKLRLLEEALYPVETGSDVRIPKFSEIKNLMLRTKKEEGLVLGVIRNTDSLYDECEDEFKDLLYTFEERGLVKQREIPFIMDLKSMHQYPHIGVFGGSGSGKSFGLRVLLEELMQKEIPTIVLDPHYEMDFSDCPDYFKDEKRDFNGSFKCLQVGVHVGVKFEDLTAGDLKNLLDASSPLSDAMNNVVDVLFKNKDSYLSFSNRLQALTEAQEEGSVQRIQQRIENAKNNDEKEAWEVRKDLFIQYDKTCPYNSVKGILWRLRRLYNEGIFSKDSRDIENYLKEGFLVIIQGSTRILQVYSTYILNNIYHKRREYKDAQYKKAAADYFPPFIVVTDEAHNFAPKGYESPSKSILKEISQEGRKYGVFLALATQRPTLLDETITAQLNTKLIFRTVRASDIDTIKEETDITSEEAKRLPYLRTGDVFISSAVVGRTIFARIRAAYTISPHTQNPFDELKQKKNEGDEKFMRIISDKLPILGTDLLNTIIEIERDEKITFTQDELIQKLENLYKNNLIGRENTPFGYMYTKL</sequence>
<dbReference type="GO" id="GO:0003677">
    <property type="term" value="F:DNA binding"/>
    <property type="evidence" value="ECO:0007669"/>
    <property type="project" value="InterPro"/>
</dbReference>
<dbReference type="Pfam" id="PF01935">
    <property type="entry name" value="DUF87"/>
    <property type="match status" value="1"/>
</dbReference>
<evidence type="ECO:0000256" key="1">
    <source>
        <dbReference type="PROSITE-ProRule" id="PRU00289"/>
    </source>
</evidence>
<evidence type="ECO:0000259" key="2">
    <source>
        <dbReference type="PROSITE" id="PS50901"/>
    </source>
</evidence>
<dbReference type="EMBL" id="SRIB01000002">
    <property type="protein sequence ID" value="TFZ41417.1"/>
    <property type="molecule type" value="Genomic_DNA"/>
</dbReference>
<dbReference type="PANTHER" id="PTHR42957">
    <property type="entry name" value="HELICASE MJ1565-RELATED"/>
    <property type="match status" value="1"/>
</dbReference>
<keyword evidence="1" id="KW-0547">Nucleotide-binding</keyword>
<dbReference type="InterPro" id="IPR002543">
    <property type="entry name" value="FtsK_dom"/>
</dbReference>